<dbReference type="STRING" id="1333845.SAMN04487895_109145"/>
<dbReference type="EMBL" id="FODH01000009">
    <property type="protein sequence ID" value="SEO61442.1"/>
    <property type="molecule type" value="Genomic_DNA"/>
</dbReference>
<protein>
    <submittedName>
        <fullName evidence="1">Uncharacterized protein</fullName>
    </submittedName>
</protein>
<reference evidence="1 2" key="1">
    <citation type="submission" date="2016-10" db="EMBL/GenBank/DDBJ databases">
        <authorList>
            <person name="de Groot N.N."/>
        </authorList>
    </citation>
    <scope>NUCLEOTIDE SEQUENCE [LARGE SCALE GENOMIC DNA]</scope>
    <source>
        <strain evidence="1 2">CGMCC 1.10238</strain>
    </source>
</reference>
<gene>
    <name evidence="1" type="ORF">SAMN04487895_109145</name>
</gene>
<organism evidence="1 2">
    <name type="scientific">Paenibacillus sophorae</name>
    <dbReference type="NCBI Taxonomy" id="1333845"/>
    <lineage>
        <taxon>Bacteria</taxon>
        <taxon>Bacillati</taxon>
        <taxon>Bacillota</taxon>
        <taxon>Bacilli</taxon>
        <taxon>Bacillales</taxon>
        <taxon>Paenibacillaceae</taxon>
        <taxon>Paenibacillus</taxon>
    </lineage>
</organism>
<evidence type="ECO:0000313" key="2">
    <source>
        <dbReference type="Proteomes" id="UP000198809"/>
    </source>
</evidence>
<proteinExistence type="predicted"/>
<sequence>MHFGIYMWNSIYIPFFLKYKPYLLRTYPLPYIFTRNGCRPCQDGTAVSSYMFIICKNYV</sequence>
<accession>A0A1H8R4X1</accession>
<name>A0A1H8R4X1_9BACL</name>
<dbReference type="AlphaFoldDB" id="A0A1H8R4X1"/>
<dbReference type="Proteomes" id="UP000198809">
    <property type="component" value="Unassembled WGS sequence"/>
</dbReference>
<evidence type="ECO:0000313" key="1">
    <source>
        <dbReference type="EMBL" id="SEO61442.1"/>
    </source>
</evidence>